<dbReference type="AlphaFoldDB" id="A0ABD3HDV7"/>
<dbReference type="InterPro" id="IPR011513">
    <property type="entry name" value="Nse1"/>
</dbReference>
<evidence type="ECO:0000256" key="16">
    <source>
        <dbReference type="SAM" id="MobiDB-lite"/>
    </source>
</evidence>
<dbReference type="GO" id="GO:0005634">
    <property type="term" value="C:nucleus"/>
    <property type="evidence" value="ECO:0007669"/>
    <property type="project" value="UniProtKB-SubCell"/>
</dbReference>
<comment type="subcellular location">
    <subcellularLocation>
        <location evidence="2 15">Nucleus</location>
    </subcellularLocation>
</comment>
<feature type="compositionally biased region" description="Basic and acidic residues" evidence="16">
    <location>
        <begin position="321"/>
        <end position="333"/>
    </location>
</feature>
<evidence type="ECO:0000256" key="10">
    <source>
        <dbReference type="ARBA" id="ARBA00022786"/>
    </source>
</evidence>
<dbReference type="GO" id="GO:0008270">
    <property type="term" value="F:zinc ion binding"/>
    <property type="evidence" value="ECO:0007669"/>
    <property type="project" value="UniProtKB-KW"/>
</dbReference>
<keyword evidence="10 15" id="KW-0833">Ubl conjugation pathway</keyword>
<evidence type="ECO:0000256" key="8">
    <source>
        <dbReference type="ARBA" id="ARBA00022763"/>
    </source>
</evidence>
<evidence type="ECO:0000256" key="9">
    <source>
        <dbReference type="ARBA" id="ARBA00022771"/>
    </source>
</evidence>
<dbReference type="Proteomes" id="UP001633002">
    <property type="component" value="Unassembled WGS sequence"/>
</dbReference>
<evidence type="ECO:0000256" key="13">
    <source>
        <dbReference type="ARBA" id="ARBA00023204"/>
    </source>
</evidence>
<accession>A0ABD3HDV7</accession>
<keyword evidence="11 15" id="KW-0862">Zinc</keyword>
<dbReference type="EMBL" id="JBJQOH010000004">
    <property type="protein sequence ID" value="KAL3687514.1"/>
    <property type="molecule type" value="Genomic_DNA"/>
</dbReference>
<evidence type="ECO:0000256" key="1">
    <source>
        <dbReference type="ARBA" id="ARBA00000900"/>
    </source>
</evidence>
<keyword evidence="7 15" id="KW-0479">Metal-binding</keyword>
<dbReference type="CDD" id="cd16493">
    <property type="entry name" value="RING-CH-C4HC3_NSE1"/>
    <property type="match status" value="1"/>
</dbReference>
<dbReference type="InterPro" id="IPR013083">
    <property type="entry name" value="Znf_RING/FYVE/PHD"/>
</dbReference>
<dbReference type="InterPro" id="IPR014857">
    <property type="entry name" value="Nse1_RING_C4HC3-type"/>
</dbReference>
<evidence type="ECO:0000256" key="5">
    <source>
        <dbReference type="ARBA" id="ARBA00019422"/>
    </source>
</evidence>
<dbReference type="Gene3D" id="1.10.10.10">
    <property type="entry name" value="Winged helix-like DNA-binding domain superfamily/Winged helix DNA-binding domain"/>
    <property type="match status" value="1"/>
</dbReference>
<evidence type="ECO:0000259" key="17">
    <source>
        <dbReference type="Pfam" id="PF08746"/>
    </source>
</evidence>
<keyword evidence="13 15" id="KW-0234">DNA repair</keyword>
<sequence>MGLDVKHHTVLQAIMNRGPLSEDKTHEMYKQLFSVNTLDGFNTILGEINKHLEFVDLEVKRVTDQNDGKVYFGIINKLASPQAKLGTRYSTAQISFFKAVMEAIVLDSSGGGYIQSSRALNLKLAEALQANPTQAATSQVAVLMKMTLSAKEEALELLIKDQWLSRTVDGGVSLGTRSYLELRGLFRNLEVPFCKVCNEAAIKADLCSNDACSVRMHSYCTAKIFRARQARVCSGCQTQWPTASADNGPVENEQENEETERAVPHSSRSRGRRLVVPSEGRDTRTPGSQPVVKSEYGTRSRNAVNSHSDSEEEVDDDEEDITRLDSEVEESPRPRKRRLRRGN</sequence>
<comment type="subunit">
    <text evidence="15">Component of the Smc5-Smc6 complex.</text>
</comment>
<comment type="catalytic activity">
    <reaction evidence="1 15">
        <text>S-ubiquitinyl-[E2 ubiquitin-conjugating enzyme]-L-cysteine + [acceptor protein]-L-lysine = [E2 ubiquitin-conjugating enzyme]-L-cysteine + N(6)-ubiquitinyl-[acceptor protein]-L-lysine.</text>
        <dbReference type="EC" id="2.3.2.27"/>
    </reaction>
</comment>
<keyword evidence="6 15" id="KW-0808">Transferase</keyword>
<dbReference type="GO" id="GO:0030915">
    <property type="term" value="C:Smc5-Smc6 complex"/>
    <property type="evidence" value="ECO:0007669"/>
    <property type="project" value="UniProtKB-UniRule"/>
</dbReference>
<feature type="domain" description="Non-structural maintenance of chromosomes element 1 RING C4HC3-type" evidence="17">
    <location>
        <begin position="194"/>
        <end position="236"/>
    </location>
</feature>
<dbReference type="GO" id="GO:0006281">
    <property type="term" value="P:DNA repair"/>
    <property type="evidence" value="ECO:0007669"/>
    <property type="project" value="UniProtKB-UniRule"/>
</dbReference>
<evidence type="ECO:0000256" key="12">
    <source>
        <dbReference type="ARBA" id="ARBA00023172"/>
    </source>
</evidence>
<feature type="compositionally biased region" description="Polar residues" evidence="16">
    <location>
        <begin position="297"/>
        <end position="307"/>
    </location>
</feature>
<dbReference type="Pfam" id="PF07574">
    <property type="entry name" value="SMC_Nse1"/>
    <property type="match status" value="1"/>
</dbReference>
<feature type="compositionally biased region" description="Basic residues" evidence="16">
    <location>
        <begin position="334"/>
        <end position="343"/>
    </location>
</feature>
<keyword evidence="19" id="KW-1185">Reference proteome</keyword>
<keyword evidence="8 15" id="KW-0227">DNA damage</keyword>
<dbReference type="EC" id="2.3.2.27" evidence="4 15"/>
<evidence type="ECO:0000256" key="15">
    <source>
        <dbReference type="RuleBase" id="RU368018"/>
    </source>
</evidence>
<evidence type="ECO:0000256" key="3">
    <source>
        <dbReference type="ARBA" id="ARBA00010258"/>
    </source>
</evidence>
<evidence type="ECO:0000256" key="2">
    <source>
        <dbReference type="ARBA" id="ARBA00004123"/>
    </source>
</evidence>
<name>A0ABD3HDV7_9MARC</name>
<evidence type="ECO:0000256" key="14">
    <source>
        <dbReference type="ARBA" id="ARBA00023242"/>
    </source>
</evidence>
<gene>
    <name evidence="18" type="ORF">R1sor_013823</name>
</gene>
<feature type="compositionally biased region" description="Acidic residues" evidence="16">
    <location>
        <begin position="310"/>
        <end position="320"/>
    </location>
</feature>
<evidence type="ECO:0000256" key="11">
    <source>
        <dbReference type="ARBA" id="ARBA00022833"/>
    </source>
</evidence>
<dbReference type="Gene3D" id="3.90.1150.220">
    <property type="match status" value="1"/>
</dbReference>
<dbReference type="GO" id="GO:0061630">
    <property type="term" value="F:ubiquitin protein ligase activity"/>
    <property type="evidence" value="ECO:0007669"/>
    <property type="project" value="UniProtKB-EC"/>
</dbReference>
<evidence type="ECO:0000313" key="19">
    <source>
        <dbReference type="Proteomes" id="UP001633002"/>
    </source>
</evidence>
<reference evidence="18 19" key="1">
    <citation type="submission" date="2024-09" db="EMBL/GenBank/DDBJ databases">
        <title>Chromosome-scale assembly of Riccia sorocarpa.</title>
        <authorList>
            <person name="Paukszto L."/>
        </authorList>
    </citation>
    <scope>NUCLEOTIDE SEQUENCE [LARGE SCALE GENOMIC DNA]</scope>
    <source>
        <strain evidence="18">LP-2024</strain>
        <tissue evidence="18">Aerial parts of the thallus</tissue>
    </source>
</reference>
<dbReference type="Pfam" id="PF08746">
    <property type="entry name" value="zf-RING-like"/>
    <property type="match status" value="1"/>
</dbReference>
<keyword evidence="12 15" id="KW-0233">DNA recombination</keyword>
<comment type="similarity">
    <text evidence="3 15">Belongs to the NSE1 family.</text>
</comment>
<dbReference type="PANTHER" id="PTHR20973">
    <property type="entry name" value="NON-SMC ELEMENT 1-RELATED"/>
    <property type="match status" value="1"/>
</dbReference>
<evidence type="ECO:0000256" key="7">
    <source>
        <dbReference type="ARBA" id="ARBA00022723"/>
    </source>
</evidence>
<keyword evidence="9 15" id="KW-0863">Zinc-finger</keyword>
<dbReference type="InterPro" id="IPR036388">
    <property type="entry name" value="WH-like_DNA-bd_sf"/>
</dbReference>
<keyword evidence="14 15" id="KW-0539">Nucleus</keyword>
<dbReference type="GO" id="GO:0006310">
    <property type="term" value="P:DNA recombination"/>
    <property type="evidence" value="ECO:0007669"/>
    <property type="project" value="UniProtKB-KW"/>
</dbReference>
<organism evidence="18 19">
    <name type="scientific">Riccia sorocarpa</name>
    <dbReference type="NCBI Taxonomy" id="122646"/>
    <lineage>
        <taxon>Eukaryota</taxon>
        <taxon>Viridiplantae</taxon>
        <taxon>Streptophyta</taxon>
        <taxon>Embryophyta</taxon>
        <taxon>Marchantiophyta</taxon>
        <taxon>Marchantiopsida</taxon>
        <taxon>Marchantiidae</taxon>
        <taxon>Marchantiales</taxon>
        <taxon>Ricciaceae</taxon>
        <taxon>Riccia</taxon>
    </lineage>
</organism>
<dbReference type="PANTHER" id="PTHR20973:SF0">
    <property type="entry name" value="NON-STRUCTURAL MAINTENANCE OF CHROMOSOMES ELEMENT 1 HOMOLOG"/>
    <property type="match status" value="1"/>
</dbReference>
<comment type="caution">
    <text evidence="18">The sequence shown here is derived from an EMBL/GenBank/DDBJ whole genome shotgun (WGS) entry which is preliminary data.</text>
</comment>
<evidence type="ECO:0000313" key="18">
    <source>
        <dbReference type="EMBL" id="KAL3687514.1"/>
    </source>
</evidence>
<evidence type="ECO:0000256" key="4">
    <source>
        <dbReference type="ARBA" id="ARBA00012483"/>
    </source>
</evidence>
<protein>
    <recommendedName>
        <fullName evidence="5 15">Non-structural maintenance of chromosomes element 1 homolog</fullName>
        <ecNumber evidence="4 15">2.3.2.27</ecNumber>
    </recommendedName>
</protein>
<proteinExistence type="inferred from homology"/>
<evidence type="ECO:0000256" key="6">
    <source>
        <dbReference type="ARBA" id="ARBA00022679"/>
    </source>
</evidence>
<dbReference type="Gene3D" id="3.30.40.10">
    <property type="entry name" value="Zinc/RING finger domain, C3HC4 (zinc finger)"/>
    <property type="match status" value="1"/>
</dbReference>
<feature type="region of interest" description="Disordered" evidence="16">
    <location>
        <begin position="241"/>
        <end position="343"/>
    </location>
</feature>